<evidence type="ECO:0000313" key="1">
    <source>
        <dbReference type="EMBL" id="SDU41471.1"/>
    </source>
</evidence>
<dbReference type="RefSeq" id="WP_092235270.1">
    <property type="nucleotide sequence ID" value="NZ_FNLL01000008.1"/>
</dbReference>
<sequence length="570" mass="64091">MARFQENYKTLKHALNDVYRVDELKSLAKQISKKIPPRKAEIVDHITAILFKDLGNIVASLDTMAVKALAEAVHNWNGVFNTQQFHAKYGALPITKSTGYRGETHLFYLFFVNGKIPADLMTKLEKEIKAPEPEQLNYGDLADTQDLTVRETAHAACMNLNILLTMVAENKIRVSPKTGRATAATIKNISTALCDGDFYDDDKIGPLQAFAWPLLLQGGGLASIDGNFLKLTRAGTKALKNDLAGGIKTIWTKWEKTKIIDEYAQVTAVKGQRAAKGRTMTSPVHRRPVINDALRCLEPGRWITVDEMARFMVSENYTFEMTNYDWKLYFGDPHYGHLDYYDTWPILQLRYLLIYFLEYCATSGLLDVAYKSPYDARTEFQSCWGADDEPFLSMCDGLMQIRLNDLGAFVLGLSTEYGTLDAHDFELDDTDILYQGSGTPSPDHSLYLDKIAEQKEAGKWHISLTSLLNAVKAGETLKEIKRYINQITSEKIGQPLKTLFEKVENRSTAVVEKGKVTLLECHGEIRKQILTDKKLKSLCLPAGKRHLVILPEKEAPFARALETLGFIIGN</sequence>
<evidence type="ECO:0000313" key="2">
    <source>
        <dbReference type="Proteomes" id="UP000199608"/>
    </source>
</evidence>
<protein>
    <recommendedName>
        <fullName evidence="3">Helicase conserved C-terminal domain-containing protein</fullName>
    </recommendedName>
</protein>
<dbReference type="Proteomes" id="UP000199608">
    <property type="component" value="Unassembled WGS sequence"/>
</dbReference>
<accession>A0A1H2IBT6</accession>
<name>A0A1H2IBT6_9BACT</name>
<gene>
    <name evidence="1" type="ORF">SAMN04487931_10858</name>
</gene>
<keyword evidence="2" id="KW-1185">Reference proteome</keyword>
<organism evidence="1 2">
    <name type="scientific">Desulfobacula phenolica</name>
    <dbReference type="NCBI Taxonomy" id="90732"/>
    <lineage>
        <taxon>Bacteria</taxon>
        <taxon>Pseudomonadati</taxon>
        <taxon>Thermodesulfobacteriota</taxon>
        <taxon>Desulfobacteria</taxon>
        <taxon>Desulfobacterales</taxon>
        <taxon>Desulfobacteraceae</taxon>
        <taxon>Desulfobacula</taxon>
    </lineage>
</organism>
<dbReference type="AlphaFoldDB" id="A0A1H2IBT6"/>
<reference evidence="2" key="1">
    <citation type="submission" date="2016-10" db="EMBL/GenBank/DDBJ databases">
        <authorList>
            <person name="Varghese N."/>
            <person name="Submissions S."/>
        </authorList>
    </citation>
    <scope>NUCLEOTIDE SEQUENCE [LARGE SCALE GENOMIC DNA]</scope>
    <source>
        <strain evidence="2">DSM 3384</strain>
    </source>
</reference>
<dbReference type="EMBL" id="FNLL01000008">
    <property type="protein sequence ID" value="SDU41471.1"/>
    <property type="molecule type" value="Genomic_DNA"/>
</dbReference>
<evidence type="ECO:0008006" key="3">
    <source>
        <dbReference type="Google" id="ProtNLM"/>
    </source>
</evidence>
<proteinExistence type="predicted"/>